<reference evidence="1" key="1">
    <citation type="submission" date="2021-02" db="EMBL/GenBank/DDBJ databases">
        <authorList>
            <consortium name="DOE Joint Genome Institute"/>
            <person name="Ahrendt S."/>
            <person name="Looney B.P."/>
            <person name="Miyauchi S."/>
            <person name="Morin E."/>
            <person name="Drula E."/>
            <person name="Courty P.E."/>
            <person name="Chicoki N."/>
            <person name="Fauchery L."/>
            <person name="Kohler A."/>
            <person name="Kuo A."/>
            <person name="Labutti K."/>
            <person name="Pangilinan J."/>
            <person name="Lipzen A."/>
            <person name="Riley R."/>
            <person name="Andreopoulos W."/>
            <person name="He G."/>
            <person name="Johnson J."/>
            <person name="Barry K.W."/>
            <person name="Grigoriev I.V."/>
            <person name="Nagy L."/>
            <person name="Hibbett D."/>
            <person name="Henrissat B."/>
            <person name="Matheny P.B."/>
            <person name="Labbe J."/>
            <person name="Martin F."/>
        </authorList>
    </citation>
    <scope>NUCLEOTIDE SEQUENCE</scope>
    <source>
        <strain evidence="1">EC-137</strain>
    </source>
</reference>
<dbReference type="EMBL" id="MU273580">
    <property type="protein sequence ID" value="KAI0031447.1"/>
    <property type="molecule type" value="Genomic_DNA"/>
</dbReference>
<dbReference type="Proteomes" id="UP000814128">
    <property type="component" value="Unassembled WGS sequence"/>
</dbReference>
<gene>
    <name evidence="1" type="ORF">K488DRAFT_71406</name>
</gene>
<reference evidence="1" key="2">
    <citation type="journal article" date="2022" name="New Phytol.">
        <title>Evolutionary transition to the ectomycorrhizal habit in the genomes of a hyperdiverse lineage of mushroom-forming fungi.</title>
        <authorList>
            <person name="Looney B."/>
            <person name="Miyauchi S."/>
            <person name="Morin E."/>
            <person name="Drula E."/>
            <person name="Courty P.E."/>
            <person name="Kohler A."/>
            <person name="Kuo A."/>
            <person name="LaButti K."/>
            <person name="Pangilinan J."/>
            <person name="Lipzen A."/>
            <person name="Riley R."/>
            <person name="Andreopoulos W."/>
            <person name="He G."/>
            <person name="Johnson J."/>
            <person name="Nolan M."/>
            <person name="Tritt A."/>
            <person name="Barry K.W."/>
            <person name="Grigoriev I.V."/>
            <person name="Nagy L.G."/>
            <person name="Hibbett D."/>
            <person name="Henrissat B."/>
            <person name="Matheny P.B."/>
            <person name="Labbe J."/>
            <person name="Martin F.M."/>
        </authorList>
    </citation>
    <scope>NUCLEOTIDE SEQUENCE</scope>
    <source>
        <strain evidence="1">EC-137</strain>
    </source>
</reference>
<evidence type="ECO:0000313" key="1">
    <source>
        <dbReference type="EMBL" id="KAI0031447.1"/>
    </source>
</evidence>
<proteinExistence type="predicted"/>
<comment type="caution">
    <text evidence="1">The sequence shown here is derived from an EMBL/GenBank/DDBJ whole genome shotgun (WGS) entry which is preliminary data.</text>
</comment>
<keyword evidence="2" id="KW-1185">Reference proteome</keyword>
<protein>
    <submittedName>
        <fullName evidence="1">Coatomer complex protein</fullName>
    </submittedName>
</protein>
<sequence length="311" mass="33888">MESSTLYHAKQQFYLGAYKALADLPLPDAGSDDYVPILVYQARAHIALEDNDAISSLVPPDTENLALKAVTALARYVSASDADAALEELRDLCVEIEGEDVEATEREKGWVRVIAGTAFVRAGEIEEAMETLGAESSLQNLEVVAVLVQAYLSIHRPDLARKEFDRAKAWAEDEILLQLIEASIGLVTGKDSYADAQAFFTEQLGNPSLTSPHLLTSRGVTRLLRGDVIEARSDFEEAISQRGHEDAETLAATVVAAGLVPKRADVEEVWSRFASTYSQNPLVRDVRARSEQFDELAAKYTVPPLAIPASA</sequence>
<accession>A0ACB8QIH0</accession>
<organism evidence="1 2">
    <name type="scientific">Vararia minispora EC-137</name>
    <dbReference type="NCBI Taxonomy" id="1314806"/>
    <lineage>
        <taxon>Eukaryota</taxon>
        <taxon>Fungi</taxon>
        <taxon>Dikarya</taxon>
        <taxon>Basidiomycota</taxon>
        <taxon>Agaricomycotina</taxon>
        <taxon>Agaricomycetes</taxon>
        <taxon>Russulales</taxon>
        <taxon>Lachnocladiaceae</taxon>
        <taxon>Vararia</taxon>
    </lineage>
</organism>
<name>A0ACB8QIH0_9AGAM</name>
<evidence type="ECO:0000313" key="2">
    <source>
        <dbReference type="Proteomes" id="UP000814128"/>
    </source>
</evidence>